<dbReference type="RefSeq" id="WP_330132019.1">
    <property type="nucleotide sequence ID" value="NZ_JAUTXY010000001.1"/>
</dbReference>
<dbReference type="SUPFAM" id="SSF56214">
    <property type="entry name" value="4'-phosphopantetheinyl transferase"/>
    <property type="match status" value="1"/>
</dbReference>
<sequence>MGVAGIGFDLVSVPEFAEQLRRPGTTMLANFTPGERRDANTRSSDPARHFAARWAAKEAVIKAWSASLFGSPPVLPETIHQKIEVVSDAWGRPSIRLHREVAEHLGSRRIHVSLTHDGDMAGAFVVLEDAVQETSSGEDDR</sequence>
<name>A0ABU7L566_9NOCA</name>
<feature type="binding site" evidence="8">
    <location>
        <position position="9"/>
    </location>
    <ligand>
        <name>Mg(2+)</name>
        <dbReference type="ChEBI" id="CHEBI:18420"/>
    </ligand>
</feature>
<evidence type="ECO:0000256" key="2">
    <source>
        <dbReference type="ARBA" id="ARBA00022679"/>
    </source>
</evidence>
<gene>
    <name evidence="8" type="primary">acpS</name>
    <name evidence="10" type="ORF">Q7514_04030</name>
</gene>
<keyword evidence="6 8" id="KW-0443">Lipid metabolism</keyword>
<comment type="caution">
    <text evidence="10">The sequence shown here is derived from an EMBL/GenBank/DDBJ whole genome shotgun (WGS) entry which is preliminary data.</text>
</comment>
<evidence type="ECO:0000256" key="5">
    <source>
        <dbReference type="ARBA" id="ARBA00022842"/>
    </source>
</evidence>
<dbReference type="EMBL" id="JAUTXY010000001">
    <property type="protein sequence ID" value="MEE2056691.1"/>
    <property type="molecule type" value="Genomic_DNA"/>
</dbReference>
<accession>A0ABU7L566</accession>
<proteinExistence type="inferred from homology"/>
<keyword evidence="11" id="KW-1185">Reference proteome</keyword>
<comment type="function">
    <text evidence="8">Transfers the 4'-phosphopantetheine moiety from coenzyme A to a Ser of acyl-carrier-protein.</text>
</comment>
<keyword evidence="2 8" id="KW-0808">Transferase</keyword>
<comment type="similarity">
    <text evidence="8">Belongs to the P-Pant transferase superfamily. AcpS family.</text>
</comment>
<evidence type="ECO:0000256" key="4">
    <source>
        <dbReference type="ARBA" id="ARBA00022832"/>
    </source>
</evidence>
<keyword evidence="7 8" id="KW-0275">Fatty acid biosynthesis</keyword>
<keyword evidence="4 8" id="KW-0276">Fatty acid metabolism</keyword>
<feature type="domain" description="4'-phosphopantetheinyl transferase" evidence="9">
    <location>
        <begin position="5"/>
        <end position="104"/>
    </location>
</feature>
<protein>
    <recommendedName>
        <fullName evidence="8">Holo-[acyl-carrier-protein] synthase</fullName>
        <shortName evidence="8">Holo-ACP synthase</shortName>
        <ecNumber evidence="8">2.7.8.7</ecNumber>
    </recommendedName>
    <alternativeName>
        <fullName evidence="8">4'-phosphopantetheinyl transferase AcpS</fullName>
    </alternativeName>
</protein>
<feature type="binding site" evidence="8">
    <location>
        <position position="58"/>
    </location>
    <ligand>
        <name>Mg(2+)</name>
        <dbReference type="ChEBI" id="CHEBI:18420"/>
    </ligand>
</feature>
<comment type="cofactor">
    <cofactor evidence="8">
        <name>Mg(2+)</name>
        <dbReference type="ChEBI" id="CHEBI:18420"/>
    </cofactor>
</comment>
<comment type="catalytic activity">
    <reaction evidence="8">
        <text>apo-[ACP] + CoA = holo-[ACP] + adenosine 3',5'-bisphosphate + H(+)</text>
        <dbReference type="Rhea" id="RHEA:12068"/>
        <dbReference type="Rhea" id="RHEA-COMP:9685"/>
        <dbReference type="Rhea" id="RHEA-COMP:9690"/>
        <dbReference type="ChEBI" id="CHEBI:15378"/>
        <dbReference type="ChEBI" id="CHEBI:29999"/>
        <dbReference type="ChEBI" id="CHEBI:57287"/>
        <dbReference type="ChEBI" id="CHEBI:58343"/>
        <dbReference type="ChEBI" id="CHEBI:64479"/>
        <dbReference type="EC" id="2.7.8.7"/>
    </reaction>
</comment>
<evidence type="ECO:0000256" key="8">
    <source>
        <dbReference type="HAMAP-Rule" id="MF_00101"/>
    </source>
</evidence>
<dbReference type="Proteomes" id="UP001336020">
    <property type="component" value="Unassembled WGS sequence"/>
</dbReference>
<dbReference type="EC" id="2.7.8.7" evidence="8"/>
<keyword evidence="1 8" id="KW-0444">Lipid biosynthesis</keyword>
<keyword evidence="5 8" id="KW-0460">Magnesium</keyword>
<dbReference type="InterPro" id="IPR004568">
    <property type="entry name" value="Ppantetheine-prot_Trfase_dom"/>
</dbReference>
<dbReference type="NCBIfam" id="TIGR00556">
    <property type="entry name" value="pantethn_trn"/>
    <property type="match status" value="1"/>
</dbReference>
<reference evidence="10 11" key="1">
    <citation type="submission" date="2023-07" db="EMBL/GenBank/DDBJ databases">
        <authorList>
            <person name="Girao M."/>
            <person name="Carvalho M.F."/>
        </authorList>
    </citation>
    <scope>NUCLEOTIDE SEQUENCE [LARGE SCALE GENOMIC DNA]</scope>
    <source>
        <strain evidence="10 11">YIM65754</strain>
    </source>
</reference>
<dbReference type="NCBIfam" id="NF000831">
    <property type="entry name" value="PRK00070.3-1"/>
    <property type="match status" value="1"/>
</dbReference>
<keyword evidence="3 8" id="KW-0479">Metal-binding</keyword>
<dbReference type="InterPro" id="IPR002582">
    <property type="entry name" value="ACPS"/>
</dbReference>
<dbReference type="Pfam" id="PF01648">
    <property type="entry name" value="ACPS"/>
    <property type="match status" value="1"/>
</dbReference>
<evidence type="ECO:0000313" key="10">
    <source>
        <dbReference type="EMBL" id="MEE2056691.1"/>
    </source>
</evidence>
<dbReference type="Gene3D" id="3.90.470.20">
    <property type="entry name" value="4'-phosphopantetheinyl transferase domain"/>
    <property type="match status" value="1"/>
</dbReference>
<dbReference type="HAMAP" id="MF_00101">
    <property type="entry name" value="AcpS"/>
    <property type="match status" value="1"/>
</dbReference>
<evidence type="ECO:0000313" key="11">
    <source>
        <dbReference type="Proteomes" id="UP001336020"/>
    </source>
</evidence>
<evidence type="ECO:0000256" key="1">
    <source>
        <dbReference type="ARBA" id="ARBA00022516"/>
    </source>
</evidence>
<dbReference type="GO" id="GO:0008897">
    <property type="term" value="F:holo-[acyl-carrier-protein] synthase activity"/>
    <property type="evidence" value="ECO:0007669"/>
    <property type="project" value="UniProtKB-EC"/>
</dbReference>
<dbReference type="InterPro" id="IPR008278">
    <property type="entry name" value="4-PPantetheinyl_Trfase_dom"/>
</dbReference>
<evidence type="ECO:0000256" key="7">
    <source>
        <dbReference type="ARBA" id="ARBA00023160"/>
    </source>
</evidence>
<dbReference type="InterPro" id="IPR037143">
    <property type="entry name" value="4-PPantetheinyl_Trfase_dom_sf"/>
</dbReference>
<keyword evidence="8" id="KW-0963">Cytoplasm</keyword>
<evidence type="ECO:0000256" key="3">
    <source>
        <dbReference type="ARBA" id="ARBA00022723"/>
    </source>
</evidence>
<evidence type="ECO:0000259" key="9">
    <source>
        <dbReference type="Pfam" id="PF01648"/>
    </source>
</evidence>
<organism evidence="10 11">
    <name type="scientific">Rhodococcus artemisiae</name>
    <dbReference type="NCBI Taxonomy" id="714159"/>
    <lineage>
        <taxon>Bacteria</taxon>
        <taxon>Bacillati</taxon>
        <taxon>Actinomycetota</taxon>
        <taxon>Actinomycetes</taxon>
        <taxon>Mycobacteriales</taxon>
        <taxon>Nocardiaceae</taxon>
        <taxon>Rhodococcus</taxon>
    </lineage>
</organism>
<comment type="subcellular location">
    <subcellularLocation>
        <location evidence="8">Cytoplasm</location>
    </subcellularLocation>
</comment>
<evidence type="ECO:0000256" key="6">
    <source>
        <dbReference type="ARBA" id="ARBA00023098"/>
    </source>
</evidence>